<dbReference type="Gene3D" id="3.55.50.30">
    <property type="match status" value="1"/>
</dbReference>
<protein>
    <submittedName>
        <fullName evidence="3">FecR domain-containing protein</fullName>
    </submittedName>
</protein>
<evidence type="ECO:0000259" key="2">
    <source>
        <dbReference type="Pfam" id="PF04773"/>
    </source>
</evidence>
<comment type="caution">
    <text evidence="3">The sequence shown here is derived from an EMBL/GenBank/DDBJ whole genome shotgun (WGS) entry which is preliminary data.</text>
</comment>
<dbReference type="InterPro" id="IPR012373">
    <property type="entry name" value="Ferrdict_sens_TM"/>
</dbReference>
<keyword evidence="4" id="KW-1185">Reference proteome</keyword>
<feature type="transmembrane region" description="Helical" evidence="1">
    <location>
        <begin position="95"/>
        <end position="117"/>
    </location>
</feature>
<name>A0ABW8KAH8_9GAMM</name>
<keyword evidence="1" id="KW-0472">Membrane</keyword>
<reference evidence="3 4" key="1">
    <citation type="submission" date="2020-10" db="EMBL/GenBank/DDBJ databases">
        <title>Phylogeny of dyella-like bacteria.</title>
        <authorList>
            <person name="Fu J."/>
        </authorList>
    </citation>
    <scope>NUCLEOTIDE SEQUENCE [LARGE SCALE GENOMIC DNA]</scope>
    <source>
        <strain evidence="3 4">BB4</strain>
    </source>
</reference>
<keyword evidence="1" id="KW-1133">Transmembrane helix</keyword>
<evidence type="ECO:0000256" key="1">
    <source>
        <dbReference type="SAM" id="Phobius"/>
    </source>
</evidence>
<evidence type="ECO:0000313" key="3">
    <source>
        <dbReference type="EMBL" id="MFK2918782.1"/>
    </source>
</evidence>
<dbReference type="Proteomes" id="UP001620408">
    <property type="component" value="Unassembled WGS sequence"/>
</dbReference>
<proteinExistence type="predicted"/>
<organism evidence="3 4">
    <name type="scientific">Dyella koreensis</name>
    <dbReference type="NCBI Taxonomy" id="311235"/>
    <lineage>
        <taxon>Bacteria</taxon>
        <taxon>Pseudomonadati</taxon>
        <taxon>Pseudomonadota</taxon>
        <taxon>Gammaproteobacteria</taxon>
        <taxon>Lysobacterales</taxon>
        <taxon>Rhodanobacteraceae</taxon>
        <taxon>Dyella</taxon>
    </lineage>
</organism>
<dbReference type="EMBL" id="JADIKD010000012">
    <property type="protein sequence ID" value="MFK2918782.1"/>
    <property type="molecule type" value="Genomic_DNA"/>
</dbReference>
<gene>
    <name evidence="3" type="ORF">ISS97_16035</name>
</gene>
<sequence length="345" mass="37987">MAETPIPLDDKTLLAAADWWTRLRDAGDNTDSVSDDLTEQWLEWTQLDPRHMEAFEHVTALGMRLGNLDELTRQRFVNEFARPVPAPRRRFRWPLAVVAMTAAASVALMALAGYVAWTLRYGGEQSNKVYVSAVAQKEEITLPDGTKVTLGGASRLTADFSHKERRVELSDGEAFFQIEPDARPFVVTAGTLAIRDIGTAFDVRRTGQHVSVAVSQGRVQVSDKSSTHLGSRALEAGAGQRIFFDPATAAMRLGDIAPEQTAAWRDDRLEFINEPLDVVVANINRYSPRPLRIADSSLETLTFTGSIKTDAIDSWVSALPKVFPVQVKATQEQIVLSRAQGKASP</sequence>
<evidence type="ECO:0000313" key="4">
    <source>
        <dbReference type="Proteomes" id="UP001620408"/>
    </source>
</evidence>
<dbReference type="RefSeq" id="WP_379983602.1">
    <property type="nucleotide sequence ID" value="NZ_JADIKD010000012.1"/>
</dbReference>
<accession>A0ABW8KAH8</accession>
<dbReference type="InterPro" id="IPR006860">
    <property type="entry name" value="FecR"/>
</dbReference>
<dbReference type="Gene3D" id="2.60.120.1440">
    <property type="match status" value="1"/>
</dbReference>
<keyword evidence="1" id="KW-0812">Transmembrane</keyword>
<feature type="domain" description="FecR protein" evidence="2">
    <location>
        <begin position="130"/>
        <end position="220"/>
    </location>
</feature>
<dbReference type="Pfam" id="PF04773">
    <property type="entry name" value="FecR"/>
    <property type="match status" value="1"/>
</dbReference>
<dbReference type="PANTHER" id="PTHR30273:SF2">
    <property type="entry name" value="PROTEIN FECR"/>
    <property type="match status" value="1"/>
</dbReference>
<dbReference type="PIRSF" id="PIRSF018266">
    <property type="entry name" value="FecR"/>
    <property type="match status" value="1"/>
</dbReference>
<dbReference type="PANTHER" id="PTHR30273">
    <property type="entry name" value="PERIPLASMIC SIGNAL SENSOR AND SIGMA FACTOR ACTIVATOR FECR-RELATED"/>
    <property type="match status" value="1"/>
</dbReference>